<dbReference type="Gene3D" id="1.10.10.10">
    <property type="entry name" value="Winged helix-like DNA-binding domain superfamily/Winged helix DNA-binding domain"/>
    <property type="match status" value="1"/>
</dbReference>
<dbReference type="EMBL" id="CP014228">
    <property type="protein sequence ID" value="AMD86375.1"/>
    <property type="molecule type" value="Genomic_DNA"/>
</dbReference>
<keyword evidence="3" id="KW-0804">Transcription</keyword>
<dbReference type="RefSeq" id="WP_067939053.1">
    <property type="nucleotide sequence ID" value="NZ_CP014228.1"/>
</dbReference>
<keyword evidence="2" id="KW-0238">DNA-binding</keyword>
<organism evidence="5 6">
    <name type="scientific">Actinomyces radicidentis</name>
    <dbReference type="NCBI Taxonomy" id="111015"/>
    <lineage>
        <taxon>Bacteria</taxon>
        <taxon>Bacillati</taxon>
        <taxon>Actinomycetota</taxon>
        <taxon>Actinomycetes</taxon>
        <taxon>Actinomycetales</taxon>
        <taxon>Actinomycetaceae</taxon>
        <taxon>Actinomyces</taxon>
    </lineage>
</organism>
<dbReference type="AlphaFoldDB" id="A0A109W1Z7"/>
<sequence length="846" mass="90985">MSDVLDRIVARIAPRLAAMLAESDAALIHGPHEFRPVEIVETALDSIGGAYRRHRVTSVDDVAVLRRSLPGRRPVLVEWLGEDPETGAALERLMVEAMAPGALATPVIAVAEVDADPLDGRLGGFELKIGPTGLLVTEADLEAIAPAVASDVVWRREVLGATGGVPVLLAAALEDLGVVDDVARPVHPPREGSLNAVAARRAMARRGTESGESRLVVAAHQWATRAFQSVRNEPLRLMHAWIAPLPERTMAAVTSEVLAREVTVAQVREAREDSAIFSVGSGDPAFPPALAAELIRLAVAADARKASRLRRTIAQVAASPEVPVSALDRISITTSLGAWSVLDQVLAAEMPSLVLLTERQRHVLASLWPTQVPADEWPHLAAARDWLAGRELPPDLPVPWVDLLHLLSQADADLISPEFVDLRDRLVGGVSTVHGATTDGIREALADGARWLATRAASAHDEATRAFDLSPHFSDELALLAFALMGAADGCLSMASIADAQACVNRAQSLCEMADVDLDRAPALRIGLTARSALLATIAGVNDRARSQIGLYENQVRHVGSRDGEPEHIVHIARRYCADSTPRFSLATTEIDINTGFTPYELEAEALVLLLQHGPITAAQWVQAFLGRSRWTDSHDFEWWPLHAMLALLDVREGRNQAAQRWLDGGTIPTELSLVIQAGIELNLDHLESAQNLVARMTEMPTSLDRWRLLAHGIRAGALNRADPTRTPDTLLHLREWQDSLATLALLPAVCRETVLSSLDPTLASLPGLTIEGPAEPGPARDVVLTPRQQDVLHGLVGGGTLGQIADDLFLGVETVRSTAKALYKRLGVHDRASAVQVARSMGLLK</sequence>
<dbReference type="SUPFAM" id="SSF46894">
    <property type="entry name" value="C-terminal effector domain of the bipartite response regulators"/>
    <property type="match status" value="1"/>
</dbReference>
<proteinExistence type="predicted"/>
<name>A0A109W1Z7_ACTRD</name>
<evidence type="ECO:0000313" key="5">
    <source>
        <dbReference type="EMBL" id="AMD86375.1"/>
    </source>
</evidence>
<dbReference type="STRING" id="111015.AXF14_00580"/>
<evidence type="ECO:0000256" key="3">
    <source>
        <dbReference type="ARBA" id="ARBA00023163"/>
    </source>
</evidence>
<accession>A0A109W1Z7</accession>
<dbReference type="GO" id="GO:0006355">
    <property type="term" value="P:regulation of DNA-templated transcription"/>
    <property type="evidence" value="ECO:0007669"/>
    <property type="project" value="InterPro"/>
</dbReference>
<dbReference type="KEGG" id="ard:AXF14_00580"/>
<dbReference type="InterPro" id="IPR000792">
    <property type="entry name" value="Tscrpt_reg_LuxR_C"/>
</dbReference>
<dbReference type="InterPro" id="IPR036388">
    <property type="entry name" value="WH-like_DNA-bd_sf"/>
</dbReference>
<keyword evidence="6" id="KW-1185">Reference proteome</keyword>
<dbReference type="SMART" id="SM00421">
    <property type="entry name" value="HTH_LUXR"/>
    <property type="match status" value="1"/>
</dbReference>
<dbReference type="Proteomes" id="UP000065220">
    <property type="component" value="Chromosome"/>
</dbReference>
<dbReference type="PANTHER" id="PTHR44688:SF16">
    <property type="entry name" value="DNA-BINDING TRANSCRIPTIONAL ACTIVATOR DEVR_DOSR"/>
    <property type="match status" value="1"/>
</dbReference>
<dbReference type="InterPro" id="IPR016032">
    <property type="entry name" value="Sig_transdc_resp-reg_C-effctor"/>
</dbReference>
<evidence type="ECO:0000259" key="4">
    <source>
        <dbReference type="PROSITE" id="PS50043"/>
    </source>
</evidence>
<keyword evidence="1" id="KW-0805">Transcription regulation</keyword>
<reference evidence="6" key="1">
    <citation type="submission" date="2016-02" db="EMBL/GenBank/DDBJ databases">
        <authorList>
            <person name="Holder M.E."/>
            <person name="Ajami N.J."/>
            <person name="Petrosino J.F."/>
        </authorList>
    </citation>
    <scope>NUCLEOTIDE SEQUENCE [LARGE SCALE GENOMIC DNA]</scope>
    <source>
        <strain evidence="6">CCUG 36733</strain>
    </source>
</reference>
<feature type="domain" description="HTH luxR-type" evidence="4">
    <location>
        <begin position="778"/>
        <end position="843"/>
    </location>
</feature>
<evidence type="ECO:0000256" key="2">
    <source>
        <dbReference type="ARBA" id="ARBA00023125"/>
    </source>
</evidence>
<evidence type="ECO:0000256" key="1">
    <source>
        <dbReference type="ARBA" id="ARBA00023015"/>
    </source>
</evidence>
<gene>
    <name evidence="5" type="ORF">AXF14_00580</name>
</gene>
<dbReference type="OrthoDB" id="3733226at2"/>
<dbReference type="GO" id="GO:0003677">
    <property type="term" value="F:DNA binding"/>
    <property type="evidence" value="ECO:0007669"/>
    <property type="project" value="UniProtKB-KW"/>
</dbReference>
<evidence type="ECO:0000313" key="6">
    <source>
        <dbReference type="Proteomes" id="UP000065220"/>
    </source>
</evidence>
<dbReference type="Pfam" id="PF00196">
    <property type="entry name" value="GerE"/>
    <property type="match status" value="1"/>
</dbReference>
<dbReference type="PANTHER" id="PTHR44688">
    <property type="entry name" value="DNA-BINDING TRANSCRIPTIONAL ACTIVATOR DEVR_DOSR"/>
    <property type="match status" value="1"/>
</dbReference>
<dbReference type="PROSITE" id="PS50043">
    <property type="entry name" value="HTH_LUXR_2"/>
    <property type="match status" value="1"/>
</dbReference>
<protein>
    <recommendedName>
        <fullName evidence="4">HTH luxR-type domain-containing protein</fullName>
    </recommendedName>
</protein>